<evidence type="ECO:0000256" key="5">
    <source>
        <dbReference type="ARBA" id="ARBA00023326"/>
    </source>
</evidence>
<keyword evidence="3" id="KW-0119">Carbohydrate metabolism</keyword>
<dbReference type="STRING" id="1121322.SAMN02745136_03333"/>
<dbReference type="PANTHER" id="PTHR31297">
    <property type="entry name" value="GLUCAN ENDO-1,6-BETA-GLUCOSIDASE B"/>
    <property type="match status" value="1"/>
</dbReference>
<dbReference type="Proteomes" id="UP000184386">
    <property type="component" value="Unassembled WGS sequence"/>
</dbReference>
<dbReference type="RefSeq" id="WP_073277975.1">
    <property type="nucleotide sequence ID" value="NZ_FRAC01000017.1"/>
</dbReference>
<sequence length="443" mass="52752">MDFVKVEGKSFYCGKKEILFSGLGIGSWLNIEHFMAGIPTTDSQIRRTFGSVFTEETGREFFTRFTECFVTDEDFIFLKKIGVNLLRVPFHYHLFIDDQNPEVLKEEGFRIFDRLMMFSRKYQIYILPDLHSVPGGQNPDWHSDNQTGYPQFWYFKVFRDQMAALWQAIAARYKEEPYLLGYDLLNEPFLIPKEDRISQFYDEVTQAIRQVDQNHIIFLEGDFFAMDFSCIHSIADEQTALTFHYYPTVWNAELLDKDYDRNRRKAEFEKVFLNLIKIREQFDRPILCGEAGYDIDKEDLPFTIGLIEDTLEIFRKYKVSWTLWSYKDAQLIGIVYPKSESPWMKLVSEIGGYWNHYLDTDIAQRVMEDLCGKHFPEASEEDRYHLRFAARAIVYHLQEKYWLKADLEKLTRAEVLALPESFLFQNCCYYEEYVKTLQKYSYE</sequence>
<dbReference type="GO" id="GO:0008422">
    <property type="term" value="F:beta-glucosidase activity"/>
    <property type="evidence" value="ECO:0007669"/>
    <property type="project" value="TreeGrafter"/>
</dbReference>
<dbReference type="GO" id="GO:0030245">
    <property type="term" value="P:cellulose catabolic process"/>
    <property type="evidence" value="ECO:0007669"/>
    <property type="project" value="UniProtKB-KW"/>
</dbReference>
<keyword evidence="5" id="KW-0624">Polysaccharide degradation</keyword>
<dbReference type="EMBL" id="FRAC01000017">
    <property type="protein sequence ID" value="SHK78085.1"/>
    <property type="molecule type" value="Genomic_DNA"/>
</dbReference>
<dbReference type="OrthoDB" id="9800475at2"/>
<dbReference type="InterPro" id="IPR018087">
    <property type="entry name" value="Glyco_hydro_5_CS"/>
</dbReference>
<reference evidence="8 9" key="1">
    <citation type="submission" date="2016-11" db="EMBL/GenBank/DDBJ databases">
        <authorList>
            <person name="Jaros S."/>
            <person name="Januszkiewicz K."/>
            <person name="Wedrychowicz H."/>
        </authorList>
    </citation>
    <scope>NUCLEOTIDE SEQUENCE [LARGE SCALE GENOMIC DNA]</scope>
    <source>
        <strain evidence="8 9">DSM 15929</strain>
    </source>
</reference>
<dbReference type="GO" id="GO:0005576">
    <property type="term" value="C:extracellular region"/>
    <property type="evidence" value="ECO:0007669"/>
    <property type="project" value="TreeGrafter"/>
</dbReference>
<dbReference type="Pfam" id="PF00150">
    <property type="entry name" value="Cellulase"/>
    <property type="match status" value="1"/>
</dbReference>
<protein>
    <submittedName>
        <fullName evidence="8">Aryl-phospho-beta-D-glucosidase BglC, GH1 family</fullName>
    </submittedName>
</protein>
<dbReference type="InterPro" id="IPR001547">
    <property type="entry name" value="Glyco_hydro_5"/>
</dbReference>
<gene>
    <name evidence="8" type="ORF">SAMN02745136_03333</name>
</gene>
<evidence type="ECO:0000256" key="1">
    <source>
        <dbReference type="ARBA" id="ARBA00022801"/>
    </source>
</evidence>
<dbReference type="PROSITE" id="PS00659">
    <property type="entry name" value="GLYCOSYL_HYDROL_F5"/>
    <property type="match status" value="1"/>
</dbReference>
<dbReference type="InterPro" id="IPR050386">
    <property type="entry name" value="Glycosyl_hydrolase_5"/>
</dbReference>
<dbReference type="AlphaFoldDB" id="A0A1M6V9P6"/>
<keyword evidence="4 6" id="KW-0326">Glycosidase</keyword>
<keyword evidence="9" id="KW-1185">Reference proteome</keyword>
<comment type="similarity">
    <text evidence="6">Belongs to the glycosyl hydrolase 5 (cellulase A) family.</text>
</comment>
<evidence type="ECO:0000259" key="7">
    <source>
        <dbReference type="Pfam" id="PF00150"/>
    </source>
</evidence>
<dbReference type="PANTHER" id="PTHR31297:SF13">
    <property type="entry name" value="PUTATIVE-RELATED"/>
    <property type="match status" value="1"/>
</dbReference>
<proteinExistence type="inferred from homology"/>
<evidence type="ECO:0000313" key="8">
    <source>
        <dbReference type="EMBL" id="SHK78085.1"/>
    </source>
</evidence>
<dbReference type="GO" id="GO:0009986">
    <property type="term" value="C:cell surface"/>
    <property type="evidence" value="ECO:0007669"/>
    <property type="project" value="TreeGrafter"/>
</dbReference>
<evidence type="ECO:0000256" key="3">
    <source>
        <dbReference type="ARBA" id="ARBA00023277"/>
    </source>
</evidence>
<evidence type="ECO:0000256" key="6">
    <source>
        <dbReference type="RuleBase" id="RU361153"/>
    </source>
</evidence>
<organism evidence="8 9">
    <name type="scientific">Anaerocolumna jejuensis DSM 15929</name>
    <dbReference type="NCBI Taxonomy" id="1121322"/>
    <lineage>
        <taxon>Bacteria</taxon>
        <taxon>Bacillati</taxon>
        <taxon>Bacillota</taxon>
        <taxon>Clostridia</taxon>
        <taxon>Lachnospirales</taxon>
        <taxon>Lachnospiraceae</taxon>
        <taxon>Anaerocolumna</taxon>
    </lineage>
</organism>
<feature type="domain" description="Glycoside hydrolase family 5" evidence="7">
    <location>
        <begin position="71"/>
        <end position="329"/>
    </location>
</feature>
<accession>A0A1M6V9P6</accession>
<keyword evidence="2" id="KW-0136">Cellulose degradation</keyword>
<dbReference type="InterPro" id="IPR017853">
    <property type="entry name" value="GH"/>
</dbReference>
<dbReference type="Gene3D" id="3.20.20.80">
    <property type="entry name" value="Glycosidases"/>
    <property type="match status" value="1"/>
</dbReference>
<evidence type="ECO:0000256" key="4">
    <source>
        <dbReference type="ARBA" id="ARBA00023295"/>
    </source>
</evidence>
<keyword evidence="1 6" id="KW-0378">Hydrolase</keyword>
<name>A0A1M6V9P6_9FIRM</name>
<evidence type="ECO:0000313" key="9">
    <source>
        <dbReference type="Proteomes" id="UP000184386"/>
    </source>
</evidence>
<dbReference type="SUPFAM" id="SSF51445">
    <property type="entry name" value="(Trans)glycosidases"/>
    <property type="match status" value="1"/>
</dbReference>
<evidence type="ECO:0000256" key="2">
    <source>
        <dbReference type="ARBA" id="ARBA00023001"/>
    </source>
</evidence>